<dbReference type="InterPro" id="IPR024301">
    <property type="entry name" value="Amidase_6"/>
</dbReference>
<dbReference type="STRING" id="1650663.GCA_001486665_00655"/>
<dbReference type="PANTHER" id="PTHR40032">
    <property type="entry name" value="EXPORTED PROTEIN-RELATED"/>
    <property type="match status" value="1"/>
</dbReference>
<dbReference type="AlphaFoldDB" id="A0A4R1QL54"/>
<proteinExistence type="predicted"/>
<keyword evidence="2" id="KW-1133">Transmembrane helix</keyword>
<evidence type="ECO:0000313" key="4">
    <source>
        <dbReference type="EMBL" id="TCL52915.1"/>
    </source>
</evidence>
<reference evidence="4 5" key="1">
    <citation type="submission" date="2019-03" db="EMBL/GenBank/DDBJ databases">
        <title>Genomic Encyclopedia of Type Strains, Phase IV (KMG-IV): sequencing the most valuable type-strain genomes for metagenomic binning, comparative biology and taxonomic classification.</title>
        <authorList>
            <person name="Goeker M."/>
        </authorList>
    </citation>
    <scope>NUCLEOTIDE SEQUENCE [LARGE SCALE GENOMIC DNA]</scope>
    <source>
        <strain evidence="4 5">DSM 100451</strain>
    </source>
</reference>
<dbReference type="OrthoDB" id="9812429at2"/>
<organism evidence="4 5">
    <name type="scientific">Allofournierella massiliensis</name>
    <dbReference type="NCBI Taxonomy" id="1650663"/>
    <lineage>
        <taxon>Bacteria</taxon>
        <taxon>Bacillati</taxon>
        <taxon>Bacillota</taxon>
        <taxon>Clostridia</taxon>
        <taxon>Eubacteriales</taxon>
        <taxon>Oscillospiraceae</taxon>
        <taxon>Allofournierella</taxon>
    </lineage>
</organism>
<dbReference type="EMBL" id="SLUM01000040">
    <property type="protein sequence ID" value="TCL52915.1"/>
    <property type="molecule type" value="Genomic_DNA"/>
</dbReference>
<protein>
    <submittedName>
        <fullName evidence="4">Putative amidase-like protein</fullName>
    </submittedName>
</protein>
<dbReference type="PANTHER" id="PTHR40032:SF1">
    <property type="entry name" value="EXPORTED PROTEIN"/>
    <property type="match status" value="1"/>
</dbReference>
<feature type="domain" description="Putative amidase" evidence="3">
    <location>
        <begin position="336"/>
        <end position="499"/>
    </location>
</feature>
<evidence type="ECO:0000313" key="5">
    <source>
        <dbReference type="Proteomes" id="UP000295184"/>
    </source>
</evidence>
<evidence type="ECO:0000256" key="1">
    <source>
        <dbReference type="SAM" id="MobiDB-lite"/>
    </source>
</evidence>
<feature type="compositionally biased region" description="Basic residues" evidence="1">
    <location>
        <begin position="26"/>
        <end position="37"/>
    </location>
</feature>
<evidence type="ECO:0000259" key="3">
    <source>
        <dbReference type="Pfam" id="PF12671"/>
    </source>
</evidence>
<accession>A0A4R1QL54</accession>
<gene>
    <name evidence="4" type="ORF">EDD77_1402</name>
</gene>
<keyword evidence="2" id="KW-0472">Membrane</keyword>
<name>A0A4R1QL54_9FIRM</name>
<dbReference type="Proteomes" id="UP000295184">
    <property type="component" value="Unassembled WGS sequence"/>
</dbReference>
<feature type="compositionally biased region" description="Low complexity" evidence="1">
    <location>
        <begin position="47"/>
        <end position="76"/>
    </location>
</feature>
<feature type="region of interest" description="Disordered" evidence="1">
    <location>
        <begin position="1"/>
        <end position="81"/>
    </location>
</feature>
<comment type="caution">
    <text evidence="4">The sequence shown here is derived from an EMBL/GenBank/DDBJ whole genome shotgun (WGS) entry which is preliminary data.</text>
</comment>
<keyword evidence="2" id="KW-0812">Transmembrane</keyword>
<dbReference type="Pfam" id="PF12671">
    <property type="entry name" value="Amidase_6"/>
    <property type="match status" value="1"/>
</dbReference>
<feature type="transmembrane region" description="Helical" evidence="2">
    <location>
        <begin position="86"/>
        <end position="106"/>
    </location>
</feature>
<sequence>MANPPEGWKYHSGAGRRQAPEQPGRPVRRAPAKRAAPRRSSLETRYAPQAQKRQVRRPQQQPTRRAPSGQPAPRQAAPDRRRRGSLLPWGLAALISCLILGFTFVWSTQHALPAGADASGALTEGEPAPAVQDLGECVFRSGGDALPQEVQDTLTEWFVRCYNASARLEAPQLDDLYGQSADAREACLLDEASVDFISQVRAMQPVDLTMTGFTIGLTVEDCSWEGENITVTLQEDDQIQFAFLDGRTSSSCGIENTFTFSADGKILAHEKTEDGFNLVRDVYSRQSSGGESGVQNTLSQLTAAAKADVEKLSSQRQQYLADPDGQSSGLSCDMAYDRQAAVDYARQWVGLTAMTRNPQWGIYDDYGGNCNNFTSQCLYAGGIPMDIYGYDTQQWKWYSDVPNSYAEARGRSSSWSGVDEFYTYVKENSGYGLVAEADANLYTAQPGDVLQYGADGEWKHSVLVTEVISDTSGQPVDFLIASNTTDRIDWPMSAYAYADVRLIHVLGYNS</sequence>
<dbReference type="RefSeq" id="WP_058963162.1">
    <property type="nucleotide sequence ID" value="NZ_CABKVM010000013.1"/>
</dbReference>
<evidence type="ECO:0000256" key="2">
    <source>
        <dbReference type="SAM" id="Phobius"/>
    </source>
</evidence>